<dbReference type="PANTHER" id="PTHR34524">
    <property type="entry name" value="CALCYPHOSIN"/>
    <property type="match status" value="1"/>
</dbReference>
<dbReference type="SMART" id="SM00054">
    <property type="entry name" value="EFh"/>
    <property type="match status" value="4"/>
</dbReference>
<keyword evidence="2" id="KW-0677">Repeat</keyword>
<dbReference type="PANTHER" id="PTHR34524:SF6">
    <property type="entry name" value="CALCYPHOSINE LIKE"/>
    <property type="match status" value="1"/>
</dbReference>
<feature type="domain" description="EF-hand" evidence="4">
    <location>
        <begin position="121"/>
        <end position="150"/>
    </location>
</feature>
<evidence type="ECO:0000313" key="5">
    <source>
        <dbReference type="EMBL" id="TPX60017.1"/>
    </source>
</evidence>
<keyword evidence="6" id="KW-1185">Reference proteome</keyword>
<keyword evidence="3" id="KW-0106">Calcium</keyword>
<dbReference type="GO" id="GO:0005509">
    <property type="term" value="F:calcium ion binding"/>
    <property type="evidence" value="ECO:0007669"/>
    <property type="project" value="InterPro"/>
</dbReference>
<dbReference type="InterPro" id="IPR051581">
    <property type="entry name" value="Ca-bind"/>
</dbReference>
<dbReference type="SUPFAM" id="SSF47473">
    <property type="entry name" value="EF-hand"/>
    <property type="match status" value="1"/>
</dbReference>
<evidence type="ECO:0000313" key="6">
    <source>
        <dbReference type="Proteomes" id="UP000318582"/>
    </source>
</evidence>
<dbReference type="PROSITE" id="PS00018">
    <property type="entry name" value="EF_HAND_1"/>
    <property type="match status" value="2"/>
</dbReference>
<dbReference type="Gene3D" id="1.10.238.10">
    <property type="entry name" value="EF-hand"/>
    <property type="match status" value="2"/>
</dbReference>
<dbReference type="InterPro" id="IPR002048">
    <property type="entry name" value="EF_hand_dom"/>
</dbReference>
<evidence type="ECO:0000259" key="4">
    <source>
        <dbReference type="PROSITE" id="PS50222"/>
    </source>
</evidence>
<keyword evidence="1" id="KW-0479">Metal-binding</keyword>
<protein>
    <recommendedName>
        <fullName evidence="4">EF-hand domain-containing protein</fullName>
    </recommendedName>
</protein>
<evidence type="ECO:0000256" key="2">
    <source>
        <dbReference type="ARBA" id="ARBA00022737"/>
    </source>
</evidence>
<dbReference type="CDD" id="cd00051">
    <property type="entry name" value="EFh"/>
    <property type="match status" value="1"/>
</dbReference>
<organism evidence="5 6">
    <name type="scientific">Powellomyces hirtus</name>
    <dbReference type="NCBI Taxonomy" id="109895"/>
    <lineage>
        <taxon>Eukaryota</taxon>
        <taxon>Fungi</taxon>
        <taxon>Fungi incertae sedis</taxon>
        <taxon>Chytridiomycota</taxon>
        <taxon>Chytridiomycota incertae sedis</taxon>
        <taxon>Chytridiomycetes</taxon>
        <taxon>Spizellomycetales</taxon>
        <taxon>Powellomycetaceae</taxon>
        <taxon>Powellomyces</taxon>
    </lineage>
</organism>
<evidence type="ECO:0000256" key="3">
    <source>
        <dbReference type="ARBA" id="ARBA00022837"/>
    </source>
</evidence>
<gene>
    <name evidence="5" type="ORF">PhCBS80983_g02037</name>
</gene>
<dbReference type="PROSITE" id="PS50222">
    <property type="entry name" value="EF_HAND_2"/>
    <property type="match status" value="3"/>
</dbReference>
<dbReference type="Proteomes" id="UP000318582">
    <property type="component" value="Unassembled WGS sequence"/>
</dbReference>
<dbReference type="EMBL" id="QEAQ01000019">
    <property type="protein sequence ID" value="TPX60017.1"/>
    <property type="molecule type" value="Genomic_DNA"/>
</dbReference>
<name>A0A507E9E8_9FUNG</name>
<sequence length="152" mass="17240">MAPPAGKKLDPTNVDEVWKTFDYNNNGILSLAEIDRAVIECYPAYASNKPVLIRAYKAADSSTDGFVDRKEFRRLMEFLAIFDGVYKKFKKMDADGDRRVNFEEFEKGFKEIGALGGQTPRQLFDEIDTNKGGYILFDEFCGAIAQSKLQKK</sequence>
<evidence type="ECO:0000256" key="1">
    <source>
        <dbReference type="ARBA" id="ARBA00022723"/>
    </source>
</evidence>
<comment type="caution">
    <text evidence="5">The sequence shown here is derived from an EMBL/GenBank/DDBJ whole genome shotgun (WGS) entry which is preliminary data.</text>
</comment>
<proteinExistence type="predicted"/>
<dbReference type="Pfam" id="PF13202">
    <property type="entry name" value="EF-hand_5"/>
    <property type="match status" value="1"/>
</dbReference>
<feature type="domain" description="EF-hand" evidence="4">
    <location>
        <begin position="9"/>
        <end position="44"/>
    </location>
</feature>
<dbReference type="InterPro" id="IPR011992">
    <property type="entry name" value="EF-hand-dom_pair"/>
</dbReference>
<dbReference type="InterPro" id="IPR018247">
    <property type="entry name" value="EF_Hand_1_Ca_BS"/>
</dbReference>
<dbReference type="AlphaFoldDB" id="A0A507E9E8"/>
<reference evidence="5 6" key="1">
    <citation type="journal article" date="2019" name="Sci. Rep.">
        <title>Comparative genomics of chytrid fungi reveal insights into the obligate biotrophic and pathogenic lifestyle of Synchytrium endobioticum.</title>
        <authorList>
            <person name="van de Vossenberg B.T.L.H."/>
            <person name="Warris S."/>
            <person name="Nguyen H.D.T."/>
            <person name="van Gent-Pelzer M.P.E."/>
            <person name="Joly D.L."/>
            <person name="van de Geest H.C."/>
            <person name="Bonants P.J.M."/>
            <person name="Smith D.S."/>
            <person name="Levesque C.A."/>
            <person name="van der Lee T.A.J."/>
        </authorList>
    </citation>
    <scope>NUCLEOTIDE SEQUENCE [LARGE SCALE GENOMIC DNA]</scope>
    <source>
        <strain evidence="5 6">CBS 809.83</strain>
    </source>
</reference>
<accession>A0A507E9E8</accession>
<dbReference type="STRING" id="109895.A0A507E9E8"/>
<dbReference type="Pfam" id="PF13499">
    <property type="entry name" value="EF-hand_7"/>
    <property type="match status" value="1"/>
</dbReference>
<feature type="domain" description="EF-hand" evidence="4">
    <location>
        <begin position="80"/>
        <end position="115"/>
    </location>
</feature>